<reference evidence="1 2" key="1">
    <citation type="submission" date="2023-02" db="EMBL/GenBank/DDBJ databases">
        <title>Genome sequence of Sphingobacterium sp. KACC 22765.</title>
        <authorList>
            <person name="Kim S."/>
            <person name="Heo J."/>
            <person name="Kwon S.-W."/>
        </authorList>
    </citation>
    <scope>NUCLEOTIDE SEQUENCE [LARGE SCALE GENOMIC DNA]</scope>
    <source>
        <strain evidence="1 2">KACC 22765</strain>
    </source>
</reference>
<name>A0ABY7WJ20_9SPHI</name>
<organism evidence="1 2">
    <name type="scientific">Sphingobacterium oryzagri</name>
    <dbReference type="NCBI Taxonomy" id="3025669"/>
    <lineage>
        <taxon>Bacteria</taxon>
        <taxon>Pseudomonadati</taxon>
        <taxon>Bacteroidota</taxon>
        <taxon>Sphingobacteriia</taxon>
        <taxon>Sphingobacteriales</taxon>
        <taxon>Sphingobacteriaceae</taxon>
        <taxon>Sphingobacterium</taxon>
    </lineage>
</organism>
<dbReference type="RefSeq" id="WP_274268318.1">
    <property type="nucleotide sequence ID" value="NZ_CP117880.1"/>
</dbReference>
<dbReference type="EMBL" id="CP117880">
    <property type="protein sequence ID" value="WDF69604.1"/>
    <property type="molecule type" value="Genomic_DNA"/>
</dbReference>
<keyword evidence="2" id="KW-1185">Reference proteome</keyword>
<protein>
    <submittedName>
        <fullName evidence="1">Uncharacterized protein</fullName>
    </submittedName>
</protein>
<dbReference type="Proteomes" id="UP001221558">
    <property type="component" value="Chromosome"/>
</dbReference>
<proteinExistence type="predicted"/>
<evidence type="ECO:0000313" key="2">
    <source>
        <dbReference type="Proteomes" id="UP001221558"/>
    </source>
</evidence>
<evidence type="ECO:0000313" key="1">
    <source>
        <dbReference type="EMBL" id="WDF69604.1"/>
    </source>
</evidence>
<sequence length="132" mass="15586">MSDRIVVEVDDNQDRYNSNFYNKTYKFSSVEEFKPLFSKLVLKATIRAEQKFSLNYRGFEYPIYIELSNINKDRRLGIERIYDLHIYDGKGLGKSVARVSEYPQGNYNLVHVFEDFDIGESEIIDFFIKNAN</sequence>
<gene>
    <name evidence="1" type="ORF">PQ465_04300</name>
</gene>
<accession>A0ABY7WJ20</accession>